<comment type="caution">
    <text evidence="3">The sequence shown here is derived from an EMBL/GenBank/DDBJ whole genome shotgun (WGS) entry which is preliminary data.</text>
</comment>
<feature type="region of interest" description="Disordered" evidence="1">
    <location>
        <begin position="108"/>
        <end position="127"/>
    </location>
</feature>
<accession>A0ABQ9HCP1</accession>
<dbReference type="InterPro" id="IPR029526">
    <property type="entry name" value="PGBD"/>
</dbReference>
<sequence>MKHFLGLIGYMALELTNKRLDRKTHLLGTLRYNRKGNSKSVISKKLKKRGVIAKENDRRIVVLKWKDKRDVLMHSTTHSAEMVAIERKRRQKVKKQKIIVDYNHVKTPIDTSDQRSSYSTSLRRTVK</sequence>
<evidence type="ECO:0000313" key="4">
    <source>
        <dbReference type="Proteomes" id="UP001159363"/>
    </source>
</evidence>
<feature type="compositionally biased region" description="Polar residues" evidence="1">
    <location>
        <begin position="109"/>
        <end position="127"/>
    </location>
</feature>
<evidence type="ECO:0000259" key="2">
    <source>
        <dbReference type="Pfam" id="PF13843"/>
    </source>
</evidence>
<dbReference type="PANTHER" id="PTHR46599">
    <property type="entry name" value="PIGGYBAC TRANSPOSABLE ELEMENT-DERIVED PROTEIN 4"/>
    <property type="match status" value="1"/>
</dbReference>
<proteinExistence type="predicted"/>
<dbReference type="Proteomes" id="UP001159363">
    <property type="component" value="Chromosome 5"/>
</dbReference>
<gene>
    <name evidence="3" type="ORF">PR048_018566</name>
</gene>
<reference evidence="3 4" key="1">
    <citation type="submission" date="2023-02" db="EMBL/GenBank/DDBJ databases">
        <title>LHISI_Scaffold_Assembly.</title>
        <authorList>
            <person name="Stuart O.P."/>
            <person name="Cleave R."/>
            <person name="Magrath M.J.L."/>
            <person name="Mikheyev A.S."/>
        </authorList>
    </citation>
    <scope>NUCLEOTIDE SEQUENCE [LARGE SCALE GENOMIC DNA]</scope>
    <source>
        <strain evidence="3">Daus_M_001</strain>
        <tissue evidence="3">Leg muscle</tissue>
    </source>
</reference>
<dbReference type="Pfam" id="PF13843">
    <property type="entry name" value="DDE_Tnp_1_7"/>
    <property type="match status" value="1"/>
</dbReference>
<feature type="domain" description="PiggyBac transposable element-derived protein" evidence="2">
    <location>
        <begin position="13"/>
        <end position="123"/>
    </location>
</feature>
<protein>
    <recommendedName>
        <fullName evidence="2">PiggyBac transposable element-derived protein domain-containing protein</fullName>
    </recommendedName>
</protein>
<organism evidence="3 4">
    <name type="scientific">Dryococelus australis</name>
    <dbReference type="NCBI Taxonomy" id="614101"/>
    <lineage>
        <taxon>Eukaryota</taxon>
        <taxon>Metazoa</taxon>
        <taxon>Ecdysozoa</taxon>
        <taxon>Arthropoda</taxon>
        <taxon>Hexapoda</taxon>
        <taxon>Insecta</taxon>
        <taxon>Pterygota</taxon>
        <taxon>Neoptera</taxon>
        <taxon>Polyneoptera</taxon>
        <taxon>Phasmatodea</taxon>
        <taxon>Verophasmatodea</taxon>
        <taxon>Anareolatae</taxon>
        <taxon>Phasmatidae</taxon>
        <taxon>Eurycanthinae</taxon>
        <taxon>Dryococelus</taxon>
    </lineage>
</organism>
<name>A0ABQ9HCP1_9NEOP</name>
<dbReference type="EMBL" id="JARBHB010000006">
    <property type="protein sequence ID" value="KAJ8882078.1"/>
    <property type="molecule type" value="Genomic_DNA"/>
</dbReference>
<evidence type="ECO:0000313" key="3">
    <source>
        <dbReference type="EMBL" id="KAJ8882078.1"/>
    </source>
</evidence>
<evidence type="ECO:0000256" key="1">
    <source>
        <dbReference type="SAM" id="MobiDB-lite"/>
    </source>
</evidence>
<keyword evidence="4" id="KW-1185">Reference proteome</keyword>
<dbReference type="PANTHER" id="PTHR46599:SF3">
    <property type="entry name" value="PIGGYBAC TRANSPOSABLE ELEMENT-DERIVED PROTEIN 4"/>
    <property type="match status" value="1"/>
</dbReference>